<evidence type="ECO:0000259" key="1">
    <source>
        <dbReference type="Pfam" id="PF14529"/>
    </source>
</evidence>
<keyword evidence="3" id="KW-1185">Reference proteome</keyword>
<feature type="domain" description="Endonuclease/exonuclease/phosphatase" evidence="1">
    <location>
        <begin position="9"/>
        <end position="143"/>
    </location>
</feature>
<dbReference type="EMBL" id="CAVLGL010000137">
    <property type="protein sequence ID" value="CAK1601625.1"/>
    <property type="molecule type" value="Genomic_DNA"/>
</dbReference>
<accession>A0AAV1M1K9</accession>
<gene>
    <name evidence="2" type="ORF">PARMNEM_LOCUS20230</name>
</gene>
<comment type="caution">
    <text evidence="2">The sequence shown here is derived from an EMBL/GenBank/DDBJ whole genome shotgun (WGS) entry which is preliminary data.</text>
</comment>
<protein>
    <recommendedName>
        <fullName evidence="1">Endonuclease/exonuclease/phosphatase domain-containing protein</fullName>
    </recommendedName>
</protein>
<dbReference type="InterPro" id="IPR027124">
    <property type="entry name" value="Swc5/CFDP1/2"/>
</dbReference>
<dbReference type="InterPro" id="IPR036691">
    <property type="entry name" value="Endo/exonu/phosph_ase_sf"/>
</dbReference>
<evidence type="ECO:0000313" key="2">
    <source>
        <dbReference type="EMBL" id="CAK1601625.1"/>
    </source>
</evidence>
<proteinExistence type="predicted"/>
<dbReference type="AlphaFoldDB" id="A0AAV1M1K9"/>
<sequence length="227" mass="26287">MHTNNLDLSIIQVYAPTEASKEEELELFYNTVDKAIQLSGNNIIVMGDFNAKIGQPKPNETITGSYGYGNRSCRGNRLIEFAYENNLAIMNTFFKKNNKQRWTWKSPDGNTKNEIDYFLTNLPRNVNNIQVLNITYPSDHRPVRAAFSIISRLKNRSKFGKRPQSQLKSHEEVKTYIESLNSCLVNLLDYWNDQDTVQNCYDKITNAIDISLKNMIQHLIQTQRKTK</sequence>
<name>A0AAV1M1K9_9NEOP</name>
<dbReference type="PANTHER" id="PTHR23227:SF67">
    <property type="entry name" value="CRANIOFACIAL DEVELOPMENT PROTEIN 2-LIKE"/>
    <property type="match status" value="1"/>
</dbReference>
<dbReference type="Proteomes" id="UP001314205">
    <property type="component" value="Unassembled WGS sequence"/>
</dbReference>
<dbReference type="InterPro" id="IPR005135">
    <property type="entry name" value="Endo/exonuclease/phosphatase"/>
</dbReference>
<dbReference type="Gene3D" id="3.60.10.10">
    <property type="entry name" value="Endonuclease/exonuclease/phosphatase"/>
    <property type="match status" value="1"/>
</dbReference>
<organism evidence="2 3">
    <name type="scientific">Parnassius mnemosyne</name>
    <name type="common">clouded apollo</name>
    <dbReference type="NCBI Taxonomy" id="213953"/>
    <lineage>
        <taxon>Eukaryota</taxon>
        <taxon>Metazoa</taxon>
        <taxon>Ecdysozoa</taxon>
        <taxon>Arthropoda</taxon>
        <taxon>Hexapoda</taxon>
        <taxon>Insecta</taxon>
        <taxon>Pterygota</taxon>
        <taxon>Neoptera</taxon>
        <taxon>Endopterygota</taxon>
        <taxon>Lepidoptera</taxon>
        <taxon>Glossata</taxon>
        <taxon>Ditrysia</taxon>
        <taxon>Papilionoidea</taxon>
        <taxon>Papilionidae</taxon>
        <taxon>Parnassiinae</taxon>
        <taxon>Parnassini</taxon>
        <taxon>Parnassius</taxon>
        <taxon>Driopa</taxon>
    </lineage>
</organism>
<dbReference type="PANTHER" id="PTHR23227">
    <property type="entry name" value="BUCENTAUR RELATED"/>
    <property type="match status" value="1"/>
</dbReference>
<dbReference type="SUPFAM" id="SSF56219">
    <property type="entry name" value="DNase I-like"/>
    <property type="match status" value="1"/>
</dbReference>
<dbReference type="GO" id="GO:0003824">
    <property type="term" value="F:catalytic activity"/>
    <property type="evidence" value="ECO:0007669"/>
    <property type="project" value="InterPro"/>
</dbReference>
<reference evidence="2 3" key="1">
    <citation type="submission" date="2023-11" db="EMBL/GenBank/DDBJ databases">
        <authorList>
            <person name="Hedman E."/>
            <person name="Englund M."/>
            <person name="Stromberg M."/>
            <person name="Nyberg Akerstrom W."/>
            <person name="Nylinder S."/>
            <person name="Jareborg N."/>
            <person name="Kallberg Y."/>
            <person name="Kronander E."/>
        </authorList>
    </citation>
    <scope>NUCLEOTIDE SEQUENCE [LARGE SCALE GENOMIC DNA]</scope>
</reference>
<dbReference type="Pfam" id="PF14529">
    <property type="entry name" value="Exo_endo_phos_2"/>
    <property type="match status" value="1"/>
</dbReference>
<evidence type="ECO:0000313" key="3">
    <source>
        <dbReference type="Proteomes" id="UP001314205"/>
    </source>
</evidence>